<dbReference type="AlphaFoldDB" id="A0AAD3DCD2"/>
<feature type="region of interest" description="Disordered" evidence="1">
    <location>
        <begin position="443"/>
        <end position="462"/>
    </location>
</feature>
<comment type="caution">
    <text evidence="2">The sequence shown here is derived from an EMBL/GenBank/DDBJ whole genome shotgun (WGS) entry which is preliminary data.</text>
</comment>
<proteinExistence type="predicted"/>
<feature type="compositionally biased region" description="Low complexity" evidence="1">
    <location>
        <begin position="504"/>
        <end position="517"/>
    </location>
</feature>
<feature type="compositionally biased region" description="Polar residues" evidence="1">
    <location>
        <begin position="450"/>
        <end position="462"/>
    </location>
</feature>
<dbReference type="Proteomes" id="UP001054902">
    <property type="component" value="Unassembled WGS sequence"/>
</dbReference>
<keyword evidence="3" id="KW-1185">Reference proteome</keyword>
<name>A0AAD3DCD2_9STRA</name>
<reference evidence="2 3" key="1">
    <citation type="journal article" date="2021" name="Sci. Rep.">
        <title>The genome of the diatom Chaetoceros tenuissimus carries an ancient integrated fragment of an extant virus.</title>
        <authorList>
            <person name="Hongo Y."/>
            <person name="Kimura K."/>
            <person name="Takaki Y."/>
            <person name="Yoshida Y."/>
            <person name="Baba S."/>
            <person name="Kobayashi G."/>
            <person name="Nagasaki K."/>
            <person name="Hano T."/>
            <person name="Tomaru Y."/>
        </authorList>
    </citation>
    <scope>NUCLEOTIDE SEQUENCE [LARGE SCALE GENOMIC DNA]</scope>
    <source>
        <strain evidence="2 3">NIES-3715</strain>
    </source>
</reference>
<evidence type="ECO:0000256" key="1">
    <source>
        <dbReference type="SAM" id="MobiDB-lite"/>
    </source>
</evidence>
<gene>
    <name evidence="2" type="ORF">CTEN210_18345</name>
</gene>
<feature type="region of interest" description="Disordered" evidence="1">
    <location>
        <begin position="498"/>
        <end position="527"/>
    </location>
</feature>
<organism evidence="2 3">
    <name type="scientific">Chaetoceros tenuissimus</name>
    <dbReference type="NCBI Taxonomy" id="426638"/>
    <lineage>
        <taxon>Eukaryota</taxon>
        <taxon>Sar</taxon>
        <taxon>Stramenopiles</taxon>
        <taxon>Ochrophyta</taxon>
        <taxon>Bacillariophyta</taxon>
        <taxon>Coscinodiscophyceae</taxon>
        <taxon>Chaetocerotophycidae</taxon>
        <taxon>Chaetocerotales</taxon>
        <taxon>Chaetocerotaceae</taxon>
        <taxon>Chaetoceros</taxon>
    </lineage>
</organism>
<evidence type="ECO:0000313" key="2">
    <source>
        <dbReference type="EMBL" id="GFH61869.1"/>
    </source>
</evidence>
<dbReference type="EMBL" id="BLLK01000075">
    <property type="protein sequence ID" value="GFH61869.1"/>
    <property type="molecule type" value="Genomic_DNA"/>
</dbReference>
<sequence length="527" mass="60039">MQNQANQQPPQAAAAAAVPPLPQWQIDANNLGLDVEERELHRLLCDFHNFTRAQYVALREEGYGTLHELRNWKHKDIRSLLKDLSNRPNTRGGQRFGDKRIREVQAIAWFVNDATSRGVPINLAVYQHDPDVCMQNSALAADHVEQDTTKAGKPDKFEYANWITWEESVEVYLESVISNANGAPLSYVIRKDLPPNTNWNSLDELQQRIYTPVLQGFAFNLDTKEVLTLMKELCLGTDAEVWIKNIKCGRLAMIALRTHYDGPDEAKKRTLEAEAKLKKLCYKYEHSFPFEKFITRMENCFKVFERYNMPMYEQQKVEKLFDKCQNSHPEFKMEVALCRSQQTTFIGAITYLKVAVARIFPDDKRGGGRQRQIAAVGKKINGVDLSDFSKTYSADEVRKLKSTKEGKDAWFAFLRDPRRKSKRKEYNKRKNSDQRKIQALEKKLKAAEESPNTNNDDGSNMDESQQRMVAATITGVMNASRQNAQQIQFPLNGRHASIRSAQRSAAGSDGGSVVSGVTQFDHLGNPL</sequence>
<protein>
    <submittedName>
        <fullName evidence="2">Uncharacterized protein</fullName>
    </submittedName>
</protein>
<accession>A0AAD3DCD2</accession>
<evidence type="ECO:0000313" key="3">
    <source>
        <dbReference type="Proteomes" id="UP001054902"/>
    </source>
</evidence>